<dbReference type="Proteomes" id="UP000447876">
    <property type="component" value="Unassembled WGS sequence"/>
</dbReference>
<proteinExistence type="predicted"/>
<accession>A0A7X2YY67</accession>
<dbReference type="RefSeq" id="WP_155609580.1">
    <property type="nucleotide sequence ID" value="NZ_WNZW01000001.1"/>
</dbReference>
<reference evidence="1 2" key="1">
    <citation type="submission" date="2019-11" db="EMBL/GenBank/DDBJ databases">
        <title>Draft genome sequences of five Paenibacillus species of dairy origin.</title>
        <authorList>
            <person name="Olajide A.M."/>
            <person name="Chen S."/>
            <person name="Lapointe G."/>
        </authorList>
    </citation>
    <scope>NUCLEOTIDE SEQUENCE [LARGE SCALE GENOMIC DNA]</scope>
    <source>
        <strain evidence="1 2">12CR55</strain>
    </source>
</reference>
<dbReference type="OrthoDB" id="981992at2"/>
<evidence type="ECO:0000313" key="2">
    <source>
        <dbReference type="Proteomes" id="UP000447876"/>
    </source>
</evidence>
<organism evidence="1 2">
    <name type="scientific">Paenibacillus woosongensis</name>
    <dbReference type="NCBI Taxonomy" id="307580"/>
    <lineage>
        <taxon>Bacteria</taxon>
        <taxon>Bacillati</taxon>
        <taxon>Bacillota</taxon>
        <taxon>Bacilli</taxon>
        <taxon>Bacillales</taxon>
        <taxon>Paenibacillaceae</taxon>
        <taxon>Paenibacillus</taxon>
    </lineage>
</organism>
<protein>
    <submittedName>
        <fullName evidence="1">Uncharacterized protein</fullName>
    </submittedName>
</protein>
<name>A0A7X2YY67_9BACL</name>
<comment type="caution">
    <text evidence="1">The sequence shown here is derived from an EMBL/GenBank/DDBJ whole genome shotgun (WGS) entry which is preliminary data.</text>
</comment>
<dbReference type="AlphaFoldDB" id="A0A7X2YY67"/>
<dbReference type="EMBL" id="WNZW01000001">
    <property type="protein sequence ID" value="MUG44176.1"/>
    <property type="molecule type" value="Genomic_DNA"/>
</dbReference>
<sequence length="80" mass="9235">MARLQCKCGVTLSNSNAPNDVELRVYTDKEWDDIINLGDSIDPVTIPFPQYDVWRCTNCERIYVFDGDTVIKTYVLENDE</sequence>
<evidence type="ECO:0000313" key="1">
    <source>
        <dbReference type="EMBL" id="MUG44176.1"/>
    </source>
</evidence>
<gene>
    <name evidence="1" type="ORF">GNP95_04080</name>
</gene>